<dbReference type="Proteomes" id="UP000321479">
    <property type="component" value="Chromosome"/>
</dbReference>
<keyword evidence="3" id="KW-1185">Reference proteome</keyword>
<sequence length="146" mass="16395">MKLITIFLACSMLCGIRKPYHEINLYNSSGSATAYIDDYLTDQVVYLWDGTPVAYLHQNFTNTDVYWFNGKHLGWFEDGLLRNNEGYIILATKQAAGKLTNGETLKGLKSTPPDKKYRELEPVKPYFGTLWAPASAAEYLQAGTGN</sequence>
<reference evidence="2 3" key="1">
    <citation type="journal article" date="2017" name="Curr. Microbiol.">
        <title>Mucilaginibacter ginsenosidivorans sp. nov., Isolated from Soil of Ginseng Field.</title>
        <authorList>
            <person name="Kim M.M."/>
            <person name="Siddiqi M.Z."/>
            <person name="Im W.T."/>
        </authorList>
    </citation>
    <scope>NUCLEOTIDE SEQUENCE [LARGE SCALE GENOMIC DNA]</scope>
    <source>
        <strain evidence="2 3">Gsoil 3017</strain>
    </source>
</reference>
<protein>
    <recommendedName>
        <fullName evidence="1">4-fold beta flower domain-containing protein</fullName>
    </recommendedName>
</protein>
<dbReference type="OrthoDB" id="7068845at2"/>
<evidence type="ECO:0000313" key="2">
    <source>
        <dbReference type="EMBL" id="QEC63614.1"/>
    </source>
</evidence>
<gene>
    <name evidence="2" type="ORF">FRZ54_13855</name>
</gene>
<dbReference type="AlphaFoldDB" id="A0A5B8UX46"/>
<accession>A0A5B8UX46</accession>
<evidence type="ECO:0000259" key="1">
    <source>
        <dbReference type="Pfam" id="PF21784"/>
    </source>
</evidence>
<name>A0A5B8UX46_9SPHI</name>
<organism evidence="2 3">
    <name type="scientific">Mucilaginibacter ginsenosidivorans</name>
    <dbReference type="NCBI Taxonomy" id="398053"/>
    <lineage>
        <taxon>Bacteria</taxon>
        <taxon>Pseudomonadati</taxon>
        <taxon>Bacteroidota</taxon>
        <taxon>Sphingobacteriia</taxon>
        <taxon>Sphingobacteriales</taxon>
        <taxon>Sphingobacteriaceae</taxon>
        <taxon>Mucilaginibacter</taxon>
    </lineage>
</organism>
<dbReference type="RefSeq" id="WP_147032189.1">
    <property type="nucleotide sequence ID" value="NZ_CP042436.1"/>
</dbReference>
<dbReference type="EMBL" id="CP042436">
    <property type="protein sequence ID" value="QEC63614.1"/>
    <property type="molecule type" value="Genomic_DNA"/>
</dbReference>
<dbReference type="Pfam" id="PF21784">
    <property type="entry name" value="Bflower"/>
    <property type="match status" value="1"/>
</dbReference>
<proteinExistence type="predicted"/>
<evidence type="ECO:0000313" key="3">
    <source>
        <dbReference type="Proteomes" id="UP000321479"/>
    </source>
</evidence>
<dbReference type="KEGG" id="mgin:FRZ54_13855"/>
<dbReference type="InterPro" id="IPR048911">
    <property type="entry name" value="Bflower"/>
</dbReference>
<feature type="domain" description="4-fold beta flower" evidence="1">
    <location>
        <begin position="24"/>
        <end position="140"/>
    </location>
</feature>